<keyword evidence="4" id="KW-0378">Hydrolase</keyword>
<sequence length="505" mass="57491">MDESSGESRRSASLRIFSILSLFILLAIFPSTGSGFELEKRVKEFTLDNGLRTLVLERRMAPIFAAHMAFKVGSVEEKDGLTGAAHMLEHMLFKGTRTIGSLDWEKEKPLFDKILKLGARLDKAKRDGSDKAKIEKLSSELKKAQARHKKYVVSEGYSEIYSSQGGVGFNAGTSKDTTTYIIRLPANKLELWALIESDRMRDPVLREYYAERDVVMEERRRSYENRAAGKLYERFLATAFIAHPYGRPIIGWESDIALLPYVEVEKFLKTWYVPNNAVIAIVGDVKFEEVKRVITKYFGDIPAAPLPERIVTEEPPQGGDRRTTVEFDASPTFMMGFHKPTSPHPDDYVFDVIDFILSSGRTGRFEKEIVRNKRVAVSVGSWTAPGSRYPNLFVVSGEPMPPHTTQDVEKAVWDELERLKNAPVESKDLEKVINNIEADFIRDLESHYGMARLLAHYAIIRGDWRQITSDREKIREVTAEDIQRVARKYFTKDNLTVATLVPKKK</sequence>
<dbReference type="PANTHER" id="PTHR11851:SF49">
    <property type="entry name" value="MITOCHONDRIAL-PROCESSING PEPTIDASE SUBUNIT ALPHA"/>
    <property type="match status" value="1"/>
</dbReference>
<dbReference type="Pfam" id="PF05193">
    <property type="entry name" value="Peptidase_M16_C"/>
    <property type="match status" value="1"/>
</dbReference>
<dbReference type="Gene3D" id="3.30.830.10">
    <property type="entry name" value="Metalloenzyme, LuxS/M16 peptidase-like"/>
    <property type="match status" value="2"/>
</dbReference>
<dbReference type="InterPro" id="IPR007863">
    <property type="entry name" value="Peptidase_M16_C"/>
</dbReference>
<feature type="domain" description="Peptidase M16 N-terminal" evidence="2">
    <location>
        <begin position="60"/>
        <end position="101"/>
    </location>
</feature>
<evidence type="ECO:0000259" key="2">
    <source>
        <dbReference type="Pfam" id="PF00675"/>
    </source>
</evidence>
<gene>
    <name evidence="4" type="ORF">MNBD_NITROSPINAE02-1462</name>
</gene>
<dbReference type="InterPro" id="IPR011765">
    <property type="entry name" value="Pept_M16_N"/>
</dbReference>
<dbReference type="PANTHER" id="PTHR11851">
    <property type="entry name" value="METALLOPROTEASE"/>
    <property type="match status" value="1"/>
</dbReference>
<dbReference type="InterPro" id="IPR001431">
    <property type="entry name" value="Pept_M16_Zn_BS"/>
</dbReference>
<dbReference type="AlphaFoldDB" id="A0A3B1CAF1"/>
<dbReference type="InterPro" id="IPR050361">
    <property type="entry name" value="MPP/UQCRC_Complex"/>
</dbReference>
<dbReference type="Pfam" id="PF00675">
    <property type="entry name" value="Peptidase_M16"/>
    <property type="match status" value="1"/>
</dbReference>
<dbReference type="GO" id="GO:0004222">
    <property type="term" value="F:metalloendopeptidase activity"/>
    <property type="evidence" value="ECO:0007669"/>
    <property type="project" value="InterPro"/>
</dbReference>
<name>A0A3B1CAF1_9ZZZZ</name>
<dbReference type="GO" id="GO:0006508">
    <property type="term" value="P:proteolysis"/>
    <property type="evidence" value="ECO:0007669"/>
    <property type="project" value="UniProtKB-KW"/>
</dbReference>
<dbReference type="InterPro" id="IPR011249">
    <property type="entry name" value="Metalloenz_LuxS/M16"/>
</dbReference>
<comment type="similarity">
    <text evidence="1">Belongs to the peptidase M16 family.</text>
</comment>
<evidence type="ECO:0000256" key="1">
    <source>
        <dbReference type="ARBA" id="ARBA00007261"/>
    </source>
</evidence>
<dbReference type="PROSITE" id="PS00143">
    <property type="entry name" value="INSULINASE"/>
    <property type="match status" value="1"/>
</dbReference>
<protein>
    <submittedName>
        <fullName evidence="4">Protease</fullName>
    </submittedName>
</protein>
<evidence type="ECO:0000313" key="4">
    <source>
        <dbReference type="EMBL" id="VAX20888.1"/>
    </source>
</evidence>
<dbReference type="GO" id="GO:0046872">
    <property type="term" value="F:metal ion binding"/>
    <property type="evidence" value="ECO:0007669"/>
    <property type="project" value="InterPro"/>
</dbReference>
<feature type="domain" description="Peptidase M16 C-terminal" evidence="3">
    <location>
        <begin position="263"/>
        <end position="435"/>
    </location>
</feature>
<organism evidence="4">
    <name type="scientific">hydrothermal vent metagenome</name>
    <dbReference type="NCBI Taxonomy" id="652676"/>
    <lineage>
        <taxon>unclassified sequences</taxon>
        <taxon>metagenomes</taxon>
        <taxon>ecological metagenomes</taxon>
    </lineage>
</organism>
<evidence type="ECO:0000259" key="3">
    <source>
        <dbReference type="Pfam" id="PF05193"/>
    </source>
</evidence>
<proteinExistence type="inferred from homology"/>
<dbReference type="EMBL" id="UOGE01000062">
    <property type="protein sequence ID" value="VAX20888.1"/>
    <property type="molecule type" value="Genomic_DNA"/>
</dbReference>
<accession>A0A3B1CAF1</accession>
<reference evidence="4" key="1">
    <citation type="submission" date="2018-06" db="EMBL/GenBank/DDBJ databases">
        <authorList>
            <person name="Zhirakovskaya E."/>
        </authorList>
    </citation>
    <scope>NUCLEOTIDE SEQUENCE</scope>
</reference>
<dbReference type="SUPFAM" id="SSF63411">
    <property type="entry name" value="LuxS/MPP-like metallohydrolase"/>
    <property type="match status" value="2"/>
</dbReference>
<keyword evidence="4" id="KW-0645">Protease</keyword>